<dbReference type="PANTHER" id="PTHR43308:SF5">
    <property type="entry name" value="S-LAYER PROTEIN _ PEPTIDOGLYCAN ENDO-BETA-N-ACETYLGLUCOSAMINIDASE"/>
    <property type="match status" value="1"/>
</dbReference>
<keyword evidence="4" id="KW-1185">Reference proteome</keyword>
<dbReference type="Proteomes" id="UP000076927">
    <property type="component" value="Chromosome"/>
</dbReference>
<reference evidence="3 4" key="1">
    <citation type="submission" date="2015-01" db="EMBL/GenBank/DDBJ databases">
        <title>Paenibacillus swuensis/DY6/whole genome sequencing.</title>
        <authorList>
            <person name="Kim M.K."/>
            <person name="Srinivasan S."/>
            <person name="Lee J.-J."/>
        </authorList>
    </citation>
    <scope>NUCLEOTIDE SEQUENCE [LARGE SCALE GENOMIC DNA]</scope>
    <source>
        <strain evidence="3 4">DY6</strain>
    </source>
</reference>
<feature type="domain" description="SLH" evidence="2">
    <location>
        <begin position="156"/>
        <end position="219"/>
    </location>
</feature>
<dbReference type="InterPro" id="IPR051465">
    <property type="entry name" value="Cell_Envelope_Struct_Comp"/>
</dbReference>
<dbReference type="InterPro" id="IPR011081">
    <property type="entry name" value="Big_4"/>
</dbReference>
<keyword evidence="1" id="KW-0732">Signal</keyword>
<dbReference type="STRING" id="1178515.SY83_10890"/>
<dbReference type="Pfam" id="PF07532">
    <property type="entry name" value="Big_4"/>
    <property type="match status" value="1"/>
</dbReference>
<dbReference type="InterPro" id="IPR001119">
    <property type="entry name" value="SLH_dom"/>
</dbReference>
<dbReference type="Pfam" id="PF00395">
    <property type="entry name" value="SLH"/>
    <property type="match status" value="3"/>
</dbReference>
<dbReference type="KEGG" id="pswu:SY83_10890"/>
<feature type="signal peptide" evidence="1">
    <location>
        <begin position="1"/>
        <end position="33"/>
    </location>
</feature>
<dbReference type="PROSITE" id="PS51272">
    <property type="entry name" value="SLH"/>
    <property type="match status" value="3"/>
</dbReference>
<dbReference type="AlphaFoldDB" id="A0A172TIG9"/>
<organism evidence="3 4">
    <name type="scientific">Paenibacillus swuensis</name>
    <dbReference type="NCBI Taxonomy" id="1178515"/>
    <lineage>
        <taxon>Bacteria</taxon>
        <taxon>Bacillati</taxon>
        <taxon>Bacillota</taxon>
        <taxon>Bacilli</taxon>
        <taxon>Bacillales</taxon>
        <taxon>Paenibacillaceae</taxon>
        <taxon>Paenibacillus</taxon>
    </lineage>
</organism>
<gene>
    <name evidence="3" type="ORF">SY83_10890</name>
</gene>
<evidence type="ECO:0000313" key="4">
    <source>
        <dbReference type="Proteomes" id="UP000076927"/>
    </source>
</evidence>
<evidence type="ECO:0000259" key="2">
    <source>
        <dbReference type="PROSITE" id="PS51272"/>
    </source>
</evidence>
<accession>A0A172TIG9</accession>
<proteinExistence type="predicted"/>
<dbReference type="PANTHER" id="PTHR43308">
    <property type="entry name" value="OUTER MEMBRANE PROTEIN ALPHA-RELATED"/>
    <property type="match status" value="1"/>
</dbReference>
<dbReference type="RefSeq" id="WP_068606409.1">
    <property type="nucleotide sequence ID" value="NZ_CP011388.1"/>
</dbReference>
<dbReference type="EMBL" id="CP011388">
    <property type="protein sequence ID" value="ANE46694.1"/>
    <property type="molecule type" value="Genomic_DNA"/>
</dbReference>
<name>A0A172TIG9_9BACL</name>
<feature type="chain" id="PRO_5008000824" description="SLH domain-containing protein" evidence="1">
    <location>
        <begin position="34"/>
        <end position="414"/>
    </location>
</feature>
<feature type="domain" description="SLH" evidence="2">
    <location>
        <begin position="31"/>
        <end position="94"/>
    </location>
</feature>
<dbReference type="PATRIC" id="fig|1178515.4.peg.2186"/>
<evidence type="ECO:0000313" key="3">
    <source>
        <dbReference type="EMBL" id="ANE46694.1"/>
    </source>
</evidence>
<evidence type="ECO:0000256" key="1">
    <source>
        <dbReference type="SAM" id="SignalP"/>
    </source>
</evidence>
<feature type="domain" description="SLH" evidence="2">
    <location>
        <begin position="95"/>
        <end position="155"/>
    </location>
</feature>
<sequence>MKEWNRIGLRTRWVGAALSLQLVTMAVIPVASAAAFKDTKGNFAESAIDALHQQGVISGFANGTFKPNQSITRVEFFTLLNKVMGYTNADTPMFADVSSKSWFYEQVGIAVGSGYIQGEYQDGGKLSPTIPITRQEVASMLAKSLKLPLDNNAAVKLPYKDSAQVNSWRKSAVQSVVSAQLMAGMPDRTFRPAEAVSRAQVAAILKRVVDNYMGGTSAGSSGGNSSNGGGSALTYKPLNPITLNLNASAAQFLPTYVDAVLGTSVSKVAVTWPSIPTNEIGKFTYEGTLSGSTYKPKLIVFVVDPSAAGNGGNTGTPGTGTGTTSPPITINGPALSDVKISFSSLFSTIIVRSNDKVTSVMAGSDVMHYEGGNSFSLATAGLKLGQKITIKALDIQGKVIEQKDYIVQSTTNGN</sequence>
<protein>
    <recommendedName>
        <fullName evidence="2">SLH domain-containing protein</fullName>
    </recommendedName>
</protein>